<dbReference type="GeneID" id="89289822"/>
<dbReference type="Proteomes" id="UP001341135">
    <property type="component" value="Chromosome"/>
</dbReference>
<sequence length="56" mass="6272">MRSGEVYYLDTSALVKRYLDEPGSNTVDALFAARIKAWLGQVSVCTWLHRTVPSQA</sequence>
<dbReference type="EMBL" id="AP028907">
    <property type="protein sequence ID" value="BES82246.1"/>
    <property type="molecule type" value="Genomic_DNA"/>
</dbReference>
<evidence type="ECO:0000313" key="1">
    <source>
        <dbReference type="EMBL" id="BES82246.1"/>
    </source>
</evidence>
<proteinExistence type="predicted"/>
<keyword evidence="2" id="KW-1185">Reference proteome</keyword>
<organism evidence="1 2">
    <name type="scientific">Pyrodictium abyssi</name>
    <dbReference type="NCBI Taxonomy" id="54256"/>
    <lineage>
        <taxon>Archaea</taxon>
        <taxon>Thermoproteota</taxon>
        <taxon>Thermoprotei</taxon>
        <taxon>Desulfurococcales</taxon>
        <taxon>Pyrodictiaceae</taxon>
        <taxon>Pyrodictium</taxon>
    </lineage>
</organism>
<name>A0ABM8J0E9_9CREN</name>
<accession>A0ABM8J0E9</accession>
<evidence type="ECO:0000313" key="2">
    <source>
        <dbReference type="Proteomes" id="UP001341135"/>
    </source>
</evidence>
<protein>
    <recommendedName>
        <fullName evidence="3">PIN domain-containing protein</fullName>
    </recommendedName>
</protein>
<evidence type="ECO:0008006" key="3">
    <source>
        <dbReference type="Google" id="ProtNLM"/>
    </source>
</evidence>
<dbReference type="Gene3D" id="3.40.50.1010">
    <property type="entry name" value="5'-nuclease"/>
    <property type="match status" value="1"/>
</dbReference>
<dbReference type="RefSeq" id="WP_338249382.1">
    <property type="nucleotide sequence ID" value="NZ_AP028907.1"/>
</dbReference>
<reference evidence="1 2" key="1">
    <citation type="submission" date="2023-09" db="EMBL/GenBank/DDBJ databases">
        <title>Pyrofollis japonicus gen. nov. sp. nov., a novel member of the family Pyrodictiaceae isolated from the Iheya North hydrothermal field.</title>
        <authorList>
            <person name="Miyazaki U."/>
            <person name="Sanari M."/>
            <person name="Tame A."/>
            <person name="Kitajima M."/>
            <person name="Okamoto A."/>
            <person name="Sawayama S."/>
            <person name="Miyazaki J."/>
            <person name="Takai K."/>
            <person name="Nakagawa S."/>
        </authorList>
    </citation>
    <scope>NUCLEOTIDE SEQUENCE [LARGE SCALE GENOMIC DNA]</scope>
    <source>
        <strain evidence="1 2">AV2</strain>
    </source>
</reference>
<gene>
    <name evidence="1" type="ORF">PABY_18130</name>
</gene>